<dbReference type="Pfam" id="PF10988">
    <property type="entry name" value="DUF2807"/>
    <property type="match status" value="1"/>
</dbReference>
<dbReference type="EMBL" id="CP136051">
    <property type="protein sequence ID" value="WOK04890.1"/>
    <property type="molecule type" value="Genomic_DNA"/>
</dbReference>
<dbReference type="Gene3D" id="2.160.20.120">
    <property type="match status" value="1"/>
</dbReference>
<accession>A0ABZ0IIN4</accession>
<dbReference type="PROSITE" id="PS51257">
    <property type="entry name" value="PROKAR_LIPOPROTEIN"/>
    <property type="match status" value="1"/>
</dbReference>
<gene>
    <name evidence="2" type="ORF">RT717_17550</name>
</gene>
<keyword evidence="3" id="KW-1185">Reference proteome</keyword>
<evidence type="ECO:0000313" key="3">
    <source>
        <dbReference type="Proteomes" id="UP001302349"/>
    </source>
</evidence>
<organism evidence="2 3">
    <name type="scientific">Imperialibacter roseus</name>
    <dbReference type="NCBI Taxonomy" id="1324217"/>
    <lineage>
        <taxon>Bacteria</taxon>
        <taxon>Pseudomonadati</taxon>
        <taxon>Bacteroidota</taxon>
        <taxon>Cytophagia</taxon>
        <taxon>Cytophagales</taxon>
        <taxon>Flammeovirgaceae</taxon>
        <taxon>Imperialibacter</taxon>
    </lineage>
</organism>
<protein>
    <submittedName>
        <fullName evidence="2">DUF2807 domain-containing protein</fullName>
    </submittedName>
</protein>
<dbReference type="InterPro" id="IPR021255">
    <property type="entry name" value="DUF2807"/>
</dbReference>
<sequence>MRFSSRHILQISLVMLGGLTGSACQDGFVDRCFEKYGHEIVEEIELKKFTSLEIMDDIEVELVSGAFQQVVLTTYEELLPNMTFTEIDQGYRVENTTACLWNSHYKSPKLTISSPDLNFIVHRSTSPMYSKDSIRLDRLWLAIHLSYTEIDLTIKTGGFVLRNYGKSNVKISGTSDYADLFVNQQVSLVDCSRLRAKVVVVEHEGLNDMRVFPIDTLRGNISGYGNLIYFNEPKAIKVSIDGSGKLLSYD</sequence>
<evidence type="ECO:0000259" key="1">
    <source>
        <dbReference type="Pfam" id="PF10988"/>
    </source>
</evidence>
<dbReference type="Proteomes" id="UP001302349">
    <property type="component" value="Chromosome"/>
</dbReference>
<evidence type="ECO:0000313" key="2">
    <source>
        <dbReference type="EMBL" id="WOK04890.1"/>
    </source>
</evidence>
<proteinExistence type="predicted"/>
<name>A0ABZ0IIN4_9BACT</name>
<reference evidence="2 3" key="1">
    <citation type="journal article" date="2023" name="Microbiol. Resour. Announc.">
        <title>Complete Genome Sequence of Imperialibacter roseus strain P4T.</title>
        <authorList>
            <person name="Tizabi D.R."/>
            <person name="Bachvaroff T."/>
            <person name="Hill R.T."/>
        </authorList>
    </citation>
    <scope>NUCLEOTIDE SEQUENCE [LARGE SCALE GENOMIC DNA]</scope>
    <source>
        <strain evidence="2 3">P4T</strain>
    </source>
</reference>
<feature type="domain" description="Putative auto-transporter adhesin head GIN" evidence="1">
    <location>
        <begin position="49"/>
        <end position="233"/>
    </location>
</feature>
<dbReference type="RefSeq" id="WP_317487688.1">
    <property type="nucleotide sequence ID" value="NZ_CP136051.1"/>
</dbReference>